<dbReference type="EMBL" id="JAIQUM010000002">
    <property type="protein sequence ID" value="MBZ5748879.1"/>
    <property type="molecule type" value="Genomic_DNA"/>
</dbReference>
<dbReference type="RefSeq" id="WP_224136132.1">
    <property type="nucleotide sequence ID" value="NZ_JAIQUM010000002.1"/>
</dbReference>
<dbReference type="Pfam" id="PF12867">
    <property type="entry name" value="DinB_2"/>
    <property type="match status" value="1"/>
</dbReference>
<evidence type="ECO:0000259" key="1">
    <source>
        <dbReference type="Pfam" id="PF12867"/>
    </source>
</evidence>
<dbReference type="SUPFAM" id="SSF109854">
    <property type="entry name" value="DinB/YfiT-like putative metalloenzymes"/>
    <property type="match status" value="1"/>
</dbReference>
<protein>
    <submittedName>
        <fullName evidence="2">DinB family protein</fullName>
    </submittedName>
</protein>
<reference evidence="2" key="1">
    <citation type="submission" date="2024-05" db="EMBL/GenBank/DDBJ databases">
        <title>Metabacillus sp. nov., isolated from the rhizosphere soil of tomato plants.</title>
        <authorList>
            <person name="Ma R."/>
        </authorList>
    </citation>
    <scope>NUCLEOTIDE SEQUENCE</scope>
    <source>
        <strain evidence="2">DBTR6</strain>
    </source>
</reference>
<evidence type="ECO:0000313" key="2">
    <source>
        <dbReference type="EMBL" id="MBZ5748879.1"/>
    </source>
</evidence>
<organism evidence="2 3">
    <name type="scientific">Metabacillus rhizolycopersici</name>
    <dbReference type="NCBI Taxonomy" id="2875709"/>
    <lineage>
        <taxon>Bacteria</taxon>
        <taxon>Bacillati</taxon>
        <taxon>Bacillota</taxon>
        <taxon>Bacilli</taxon>
        <taxon>Bacillales</taxon>
        <taxon>Bacillaceae</taxon>
        <taxon>Metabacillus</taxon>
    </lineage>
</organism>
<accession>A0ABS7UL09</accession>
<feature type="domain" description="DinB-like" evidence="1">
    <location>
        <begin position="16"/>
        <end position="154"/>
    </location>
</feature>
<name>A0ABS7UL09_9BACI</name>
<comment type="caution">
    <text evidence="2">The sequence shown here is derived from an EMBL/GenBank/DDBJ whole genome shotgun (WGS) entry which is preliminary data.</text>
</comment>
<dbReference type="Proteomes" id="UP001165287">
    <property type="component" value="Unassembled WGS sequence"/>
</dbReference>
<dbReference type="InterPro" id="IPR034660">
    <property type="entry name" value="DinB/YfiT-like"/>
</dbReference>
<proteinExistence type="predicted"/>
<gene>
    <name evidence="2" type="ORF">K9V48_01080</name>
</gene>
<dbReference type="InterPro" id="IPR024775">
    <property type="entry name" value="DinB-like"/>
</dbReference>
<evidence type="ECO:0000313" key="3">
    <source>
        <dbReference type="Proteomes" id="UP001165287"/>
    </source>
</evidence>
<keyword evidence="3" id="KW-1185">Reference proteome</keyword>
<sequence>MANVIVTDSIQSVHTSLDEILQIVNELSEDTIRWNPTEDEWSIMQILNHLVEALPYWLNEIKQILEAPGKEWGRGLTDKARLAAVSNTDQLTVSNVLKDLEALKPQVEEVLSSLTEEQLAIESPSRNPRFGTKPISFIVDHLLVEHAAKHCGQIKRNLSKIAN</sequence>
<dbReference type="Gene3D" id="1.20.120.450">
    <property type="entry name" value="dinb family like domain"/>
    <property type="match status" value="1"/>
</dbReference>